<dbReference type="PROSITE" id="PS51257">
    <property type="entry name" value="PROKAR_LIPOPROTEIN"/>
    <property type="match status" value="1"/>
</dbReference>
<accession>A0A9X2EEW0</accession>
<dbReference type="RefSeq" id="WP_252112043.1">
    <property type="nucleotide sequence ID" value="NZ_JAMSHT010000001.1"/>
</dbReference>
<comment type="caution">
    <text evidence="2">The sequence shown here is derived from an EMBL/GenBank/DDBJ whole genome shotgun (WGS) entry which is preliminary data.</text>
</comment>
<reference evidence="2" key="1">
    <citation type="submission" date="2022-06" db="EMBL/GenBank/DDBJ databases">
        <title>Sphingomicrobium sedimins sp. nov., a marine bacterium isolated from tidal flat.</title>
        <authorList>
            <person name="Kim C.-H."/>
            <person name="Yoo Y."/>
            <person name="Kim J.-J."/>
        </authorList>
    </citation>
    <scope>NUCLEOTIDE SEQUENCE</scope>
    <source>
        <strain evidence="2">GRR-S6-50</strain>
    </source>
</reference>
<name>A0A9X2EEW0_9SPHN</name>
<evidence type="ECO:0000313" key="3">
    <source>
        <dbReference type="Proteomes" id="UP001155128"/>
    </source>
</evidence>
<evidence type="ECO:0000313" key="2">
    <source>
        <dbReference type="EMBL" id="MCM8556653.1"/>
    </source>
</evidence>
<organism evidence="2 3">
    <name type="scientific">Sphingomicrobium sediminis</name>
    <dbReference type="NCBI Taxonomy" id="2950949"/>
    <lineage>
        <taxon>Bacteria</taxon>
        <taxon>Pseudomonadati</taxon>
        <taxon>Pseudomonadota</taxon>
        <taxon>Alphaproteobacteria</taxon>
        <taxon>Sphingomonadales</taxon>
        <taxon>Sphingomonadaceae</taxon>
        <taxon>Sphingomicrobium</taxon>
    </lineage>
</organism>
<dbReference type="InterPro" id="IPR025566">
    <property type="entry name" value="DUF4331"/>
</dbReference>
<keyword evidence="1" id="KW-0732">Signal</keyword>
<evidence type="ECO:0000256" key="1">
    <source>
        <dbReference type="SAM" id="SignalP"/>
    </source>
</evidence>
<dbReference type="Proteomes" id="UP001155128">
    <property type="component" value="Unassembled WGS sequence"/>
</dbReference>
<dbReference type="Pfam" id="PF14224">
    <property type="entry name" value="DUF4331"/>
    <property type="match status" value="1"/>
</dbReference>
<dbReference type="AlphaFoldDB" id="A0A9X2EEW0"/>
<dbReference type="EMBL" id="JAMSHT010000001">
    <property type="protein sequence ID" value="MCM8556653.1"/>
    <property type="molecule type" value="Genomic_DNA"/>
</dbReference>
<sequence length="233" mass="23863">MTARKIILGLTPALLAVAVAGCENNNQMAMDPPIADDGDMGGDMGGDMASFDVTPCLTQEIPGTGVTVAEAVVPDTLTVDYRSPSGFPNGRALADPVIDVTLAVIFLDLATNGPATLAGLPLNPPENDVAFRSDFPYLAAAQGTPPASDTSGTTFTFEMSDDSAYARVDRMGMPAVSTALIPTESKVPYNDAAPEDDADGVFVDDITMVLTGLTEALADDLVGAGLTPCATSS</sequence>
<feature type="chain" id="PRO_5040873635" evidence="1">
    <location>
        <begin position="21"/>
        <end position="233"/>
    </location>
</feature>
<keyword evidence="3" id="KW-1185">Reference proteome</keyword>
<feature type="signal peptide" evidence="1">
    <location>
        <begin position="1"/>
        <end position="20"/>
    </location>
</feature>
<proteinExistence type="predicted"/>
<protein>
    <submittedName>
        <fullName evidence="2">DUF4331 domain-containing protein</fullName>
    </submittedName>
</protein>
<gene>
    <name evidence="2" type="ORF">NDO55_02305</name>
</gene>